<evidence type="ECO:0000256" key="3">
    <source>
        <dbReference type="ARBA" id="ARBA00022960"/>
    </source>
</evidence>
<comment type="function">
    <text evidence="7">Provides the (R)-glutamate required for cell wall biosynthesis.</text>
</comment>
<dbReference type="RefSeq" id="WP_009222879.1">
    <property type="nucleotide sequence ID" value="NZ_CBCSKM010000006.1"/>
</dbReference>
<feature type="binding site" evidence="7">
    <location>
        <begin position="7"/>
        <end position="8"/>
    </location>
    <ligand>
        <name>substrate</name>
    </ligand>
</feature>
<feature type="active site" description="Proton donor/acceptor" evidence="7">
    <location>
        <position position="182"/>
    </location>
</feature>
<comment type="caution">
    <text evidence="8">The sequence shown here is derived from an EMBL/GenBank/DDBJ whole genome shotgun (WGS) entry which is preliminary data.</text>
</comment>
<dbReference type="HAMAP" id="MF_00258">
    <property type="entry name" value="Glu_racemase"/>
    <property type="match status" value="1"/>
</dbReference>
<gene>
    <name evidence="7 8" type="primary">murI</name>
    <name evidence="8" type="ORF">U9M73_03925</name>
</gene>
<dbReference type="InterPro" id="IPR018187">
    <property type="entry name" value="Asp/Glu_racemase_AS_1"/>
</dbReference>
<organism evidence="8 9">
    <name type="scientific">Paenibacillus phoenicis</name>
    <dbReference type="NCBI Taxonomy" id="554117"/>
    <lineage>
        <taxon>Bacteria</taxon>
        <taxon>Bacillati</taxon>
        <taxon>Bacillota</taxon>
        <taxon>Bacilli</taxon>
        <taxon>Bacillales</taxon>
        <taxon>Paenibacillaceae</taxon>
        <taxon>Paenibacillus</taxon>
    </lineage>
</organism>
<comment type="catalytic activity">
    <reaction evidence="1 7">
        <text>L-glutamate = D-glutamate</text>
        <dbReference type="Rhea" id="RHEA:12813"/>
        <dbReference type="ChEBI" id="CHEBI:29985"/>
        <dbReference type="ChEBI" id="CHEBI:29986"/>
        <dbReference type="EC" id="5.1.1.3"/>
    </reaction>
</comment>
<feature type="binding site" evidence="7">
    <location>
        <begin position="39"/>
        <end position="40"/>
    </location>
    <ligand>
        <name>substrate</name>
    </ligand>
</feature>
<proteinExistence type="inferred from homology"/>
<evidence type="ECO:0000256" key="4">
    <source>
        <dbReference type="ARBA" id="ARBA00022984"/>
    </source>
</evidence>
<feature type="active site" description="Proton donor/acceptor" evidence="7">
    <location>
        <position position="70"/>
    </location>
</feature>
<evidence type="ECO:0000313" key="8">
    <source>
        <dbReference type="EMBL" id="MEA3569140.1"/>
    </source>
</evidence>
<dbReference type="EC" id="5.1.1.3" evidence="2 7"/>
<dbReference type="SUPFAM" id="SSF53681">
    <property type="entry name" value="Aspartate/glutamate racemase"/>
    <property type="match status" value="2"/>
</dbReference>
<feature type="binding site" evidence="7">
    <location>
        <begin position="71"/>
        <end position="72"/>
    </location>
    <ligand>
        <name>substrate</name>
    </ligand>
</feature>
<dbReference type="PANTHER" id="PTHR21198:SF3">
    <property type="entry name" value="GLUTAMATE RACEMASE"/>
    <property type="match status" value="1"/>
</dbReference>
<dbReference type="InterPro" id="IPR004391">
    <property type="entry name" value="Glu_race"/>
</dbReference>
<dbReference type="EMBL" id="JAYERP010000001">
    <property type="protein sequence ID" value="MEA3569140.1"/>
    <property type="molecule type" value="Genomic_DNA"/>
</dbReference>
<evidence type="ECO:0000256" key="6">
    <source>
        <dbReference type="ARBA" id="ARBA00023316"/>
    </source>
</evidence>
<evidence type="ECO:0000256" key="7">
    <source>
        <dbReference type="HAMAP-Rule" id="MF_00258"/>
    </source>
</evidence>
<evidence type="ECO:0000313" key="9">
    <source>
        <dbReference type="Proteomes" id="UP001292216"/>
    </source>
</evidence>
<dbReference type="GO" id="GO:0008881">
    <property type="term" value="F:glutamate racemase activity"/>
    <property type="evidence" value="ECO:0007669"/>
    <property type="project" value="UniProtKB-EC"/>
</dbReference>
<comment type="similarity">
    <text evidence="7">Belongs to the aspartate/glutamate racemases family.</text>
</comment>
<dbReference type="InterPro" id="IPR001920">
    <property type="entry name" value="Asp/Glu_race"/>
</dbReference>
<keyword evidence="6 7" id="KW-0961">Cell wall biogenesis/degradation</keyword>
<evidence type="ECO:0000256" key="1">
    <source>
        <dbReference type="ARBA" id="ARBA00001602"/>
    </source>
</evidence>
<accession>A0ABU5PGY4</accession>
<dbReference type="Proteomes" id="UP001292216">
    <property type="component" value="Unassembled WGS sequence"/>
</dbReference>
<dbReference type="PANTHER" id="PTHR21198">
    <property type="entry name" value="GLUTAMATE RACEMASE"/>
    <property type="match status" value="1"/>
</dbReference>
<reference evidence="8 9" key="1">
    <citation type="submission" date="2023-12" db="EMBL/GenBank/DDBJ databases">
        <title>Whole genome sequencing of Paenibacillus phoenicis isolated from the Phoenix Mars Lander spacecraft assembly facility.</title>
        <authorList>
            <person name="Garcia A."/>
            <person name="Venkateswaran K."/>
        </authorList>
    </citation>
    <scope>NUCLEOTIDE SEQUENCE [LARGE SCALE GENOMIC DNA]</scope>
    <source>
        <strain evidence="8 9">3PO2SA</strain>
    </source>
</reference>
<dbReference type="NCBIfam" id="TIGR00067">
    <property type="entry name" value="glut_race"/>
    <property type="match status" value="1"/>
</dbReference>
<keyword evidence="3 7" id="KW-0133">Cell shape</keyword>
<comment type="pathway">
    <text evidence="7">Cell wall biogenesis; peptidoglycan biosynthesis.</text>
</comment>
<protein>
    <recommendedName>
        <fullName evidence="2 7">Glutamate racemase</fullName>
        <ecNumber evidence="2 7">5.1.1.3</ecNumber>
    </recommendedName>
</protein>
<dbReference type="Pfam" id="PF01177">
    <property type="entry name" value="Asp_Glu_race"/>
    <property type="match status" value="1"/>
</dbReference>
<dbReference type="PROSITE" id="PS00923">
    <property type="entry name" value="ASP_GLU_RACEMASE_1"/>
    <property type="match status" value="1"/>
</dbReference>
<dbReference type="InterPro" id="IPR015942">
    <property type="entry name" value="Asp/Glu/hydantoin_racemase"/>
</dbReference>
<feature type="binding site" evidence="7">
    <location>
        <begin position="183"/>
        <end position="184"/>
    </location>
    <ligand>
        <name>substrate</name>
    </ligand>
</feature>
<sequence length="260" mass="29050">MRIAFFDSGIGGLTVLTEAMRKLPNEDFLYFADTLHVPYGTKTLPEVKRYVEESVSLIMQGDIKALVVACNTATSAAIEELRRTYDIPIVGMEPAVKPAVKRSQAAGKRVLVFATSLTLSLSKYTDLVARVDDHKVVDSMPLPELVQYCEQLQFDRDEIERYFSRKLAGIDLSQYSTIVLGCTHFPYYKSILQQILPPHIELIDGSHGTVERLCSLIGSSANPGQAFKGHIEFKCSDENPAYLDKMARALDYLQTQYSAQ</sequence>
<dbReference type="Gene3D" id="3.40.50.1860">
    <property type="match status" value="2"/>
</dbReference>
<evidence type="ECO:0000256" key="2">
    <source>
        <dbReference type="ARBA" id="ARBA00013090"/>
    </source>
</evidence>
<name>A0ABU5PGY4_9BACL</name>
<keyword evidence="9" id="KW-1185">Reference proteome</keyword>
<evidence type="ECO:0000256" key="5">
    <source>
        <dbReference type="ARBA" id="ARBA00023235"/>
    </source>
</evidence>
<keyword evidence="4 7" id="KW-0573">Peptidoglycan synthesis</keyword>
<keyword evidence="5 7" id="KW-0413">Isomerase</keyword>